<evidence type="ECO:0000313" key="3">
    <source>
        <dbReference type="Proteomes" id="UP000318103"/>
    </source>
</evidence>
<evidence type="ECO:0008006" key="4">
    <source>
        <dbReference type="Google" id="ProtNLM"/>
    </source>
</evidence>
<accession>A0A542UNU1</accession>
<sequence>MKKLAHRMGIATASLAVAAGALFASSGSASAAAFPADTPTSAQSGVVAGTGATGWNHGGYGGVRSDGYRHHGKSSDGHCGRYAYDRFDRFYPWVWDQLTEFGHVN</sequence>
<comment type="caution">
    <text evidence="2">The sequence shown here is derived from an EMBL/GenBank/DDBJ whole genome shotgun (WGS) entry which is preliminary data.</text>
</comment>
<feature type="signal peptide" evidence="1">
    <location>
        <begin position="1"/>
        <end position="31"/>
    </location>
</feature>
<gene>
    <name evidence="2" type="ORF">FB563_5889</name>
</gene>
<keyword evidence="3" id="KW-1185">Reference proteome</keyword>
<dbReference type="AlphaFoldDB" id="A0A542UNU1"/>
<protein>
    <recommendedName>
        <fullName evidence="4">Lactococcin 972 family bacteriocin</fullName>
    </recommendedName>
</protein>
<reference evidence="2 3" key="1">
    <citation type="submission" date="2019-06" db="EMBL/GenBank/DDBJ databases">
        <title>Sequencing the genomes of 1000 actinobacteria strains.</title>
        <authorList>
            <person name="Klenk H.-P."/>
        </authorList>
    </citation>
    <scope>NUCLEOTIDE SEQUENCE [LARGE SCALE GENOMIC DNA]</scope>
    <source>
        <strain evidence="2 3">DSM 41929</strain>
    </source>
</reference>
<feature type="chain" id="PRO_5022116903" description="Lactococcin 972 family bacteriocin" evidence="1">
    <location>
        <begin position="32"/>
        <end position="105"/>
    </location>
</feature>
<dbReference type="Proteomes" id="UP000318103">
    <property type="component" value="Unassembled WGS sequence"/>
</dbReference>
<proteinExistence type="predicted"/>
<name>A0A542UNU1_9ACTN</name>
<organism evidence="2 3">
    <name type="scientific">Streptomyces puniciscabiei</name>
    <dbReference type="NCBI Taxonomy" id="164348"/>
    <lineage>
        <taxon>Bacteria</taxon>
        <taxon>Bacillati</taxon>
        <taxon>Actinomycetota</taxon>
        <taxon>Actinomycetes</taxon>
        <taxon>Kitasatosporales</taxon>
        <taxon>Streptomycetaceae</taxon>
        <taxon>Streptomyces</taxon>
    </lineage>
</organism>
<dbReference type="EMBL" id="VFNX01000001">
    <property type="protein sequence ID" value="TQL00772.1"/>
    <property type="molecule type" value="Genomic_DNA"/>
</dbReference>
<keyword evidence="1" id="KW-0732">Signal</keyword>
<evidence type="ECO:0000313" key="2">
    <source>
        <dbReference type="EMBL" id="TQL00772.1"/>
    </source>
</evidence>
<evidence type="ECO:0000256" key="1">
    <source>
        <dbReference type="SAM" id="SignalP"/>
    </source>
</evidence>